<evidence type="ECO:0000256" key="1">
    <source>
        <dbReference type="SAM" id="MobiDB-lite"/>
    </source>
</evidence>
<feature type="region of interest" description="Disordered" evidence="1">
    <location>
        <begin position="33"/>
        <end position="114"/>
    </location>
</feature>
<dbReference type="Proteomes" id="UP000298663">
    <property type="component" value="Unassembled WGS sequence"/>
</dbReference>
<keyword evidence="4" id="KW-1185">Reference proteome</keyword>
<dbReference type="AlphaFoldDB" id="A0A4U5N3E7"/>
<feature type="compositionally biased region" description="Polar residues" evidence="1">
    <location>
        <begin position="83"/>
        <end position="108"/>
    </location>
</feature>
<feature type="compositionally biased region" description="Basic and acidic residues" evidence="1">
    <location>
        <begin position="212"/>
        <end position="224"/>
    </location>
</feature>
<accession>A0A4U5N3E7</accession>
<evidence type="ECO:0000256" key="2">
    <source>
        <dbReference type="SAM" id="SignalP"/>
    </source>
</evidence>
<gene>
    <name evidence="3" type="ORF">L596_018016</name>
</gene>
<reference evidence="3 4" key="2">
    <citation type="journal article" date="2019" name="G3 (Bethesda)">
        <title>Hybrid Assembly of the Genome of the Entomopathogenic Nematode Steinernema carpocapsae Identifies the X-Chromosome.</title>
        <authorList>
            <person name="Serra L."/>
            <person name="Macchietto M."/>
            <person name="Macias-Munoz A."/>
            <person name="McGill C.J."/>
            <person name="Rodriguez I.M."/>
            <person name="Rodriguez B."/>
            <person name="Murad R."/>
            <person name="Mortazavi A."/>
        </authorList>
    </citation>
    <scope>NUCLEOTIDE SEQUENCE [LARGE SCALE GENOMIC DNA]</scope>
    <source>
        <strain evidence="3 4">ALL</strain>
    </source>
</reference>
<feature type="signal peptide" evidence="2">
    <location>
        <begin position="1"/>
        <end position="19"/>
    </location>
</feature>
<comment type="caution">
    <text evidence="3">The sequence shown here is derived from an EMBL/GenBank/DDBJ whole genome shotgun (WGS) entry which is preliminary data.</text>
</comment>
<reference evidence="3 4" key="1">
    <citation type="journal article" date="2015" name="Genome Biol.">
        <title>Comparative genomics of Steinernema reveals deeply conserved gene regulatory networks.</title>
        <authorList>
            <person name="Dillman A.R."/>
            <person name="Macchietto M."/>
            <person name="Porter C.F."/>
            <person name="Rogers A."/>
            <person name="Williams B."/>
            <person name="Antoshechkin I."/>
            <person name="Lee M.M."/>
            <person name="Goodwin Z."/>
            <person name="Lu X."/>
            <person name="Lewis E.E."/>
            <person name="Goodrich-Blair H."/>
            <person name="Stock S.P."/>
            <person name="Adams B.J."/>
            <person name="Sternberg P.W."/>
            <person name="Mortazavi A."/>
        </authorList>
    </citation>
    <scope>NUCLEOTIDE SEQUENCE [LARGE SCALE GENOMIC DNA]</scope>
    <source>
        <strain evidence="3 4">ALL</strain>
    </source>
</reference>
<feature type="chain" id="PRO_5020615545" evidence="2">
    <location>
        <begin position="20"/>
        <end position="295"/>
    </location>
</feature>
<organism evidence="3 4">
    <name type="scientific">Steinernema carpocapsae</name>
    <name type="common">Entomopathogenic nematode</name>
    <dbReference type="NCBI Taxonomy" id="34508"/>
    <lineage>
        <taxon>Eukaryota</taxon>
        <taxon>Metazoa</taxon>
        <taxon>Ecdysozoa</taxon>
        <taxon>Nematoda</taxon>
        <taxon>Chromadorea</taxon>
        <taxon>Rhabditida</taxon>
        <taxon>Tylenchina</taxon>
        <taxon>Panagrolaimomorpha</taxon>
        <taxon>Strongyloidoidea</taxon>
        <taxon>Steinernematidae</taxon>
        <taxon>Steinernema</taxon>
    </lineage>
</organism>
<evidence type="ECO:0000313" key="3">
    <source>
        <dbReference type="EMBL" id="TKR76959.1"/>
    </source>
</evidence>
<feature type="compositionally biased region" description="Basic and acidic residues" evidence="1">
    <location>
        <begin position="170"/>
        <end position="182"/>
    </location>
</feature>
<feature type="compositionally biased region" description="Low complexity" evidence="1">
    <location>
        <begin position="50"/>
        <end position="60"/>
    </location>
</feature>
<keyword evidence="2" id="KW-0732">Signal</keyword>
<sequence>MAAPLIAVFILISLFAALAASATATVACVRKNHPPTEEMPRASTQPSVASSKTTPESESTTDYKKRKKGEKAKNTNRACMIFRSSNKSSESWTSPNAEGSTQRLTGSLKSGKRNQFPLSGEAALLSKSSMEFPLAAVIEPRSPRMRTKRRQRESASSAPSGATTVSVDDAAQRSAEDVERRQEKPKKHSKSRSKEFNDLKPVPRSPKKKRKNEALGIRRSDKPISRQSQPSASSERAASHEEAVVHPHALLLPDKPQLRSPKRGSSREYLLRSRRSPPGECSTQSSLVSAEDIDY</sequence>
<proteinExistence type="predicted"/>
<feature type="compositionally biased region" description="Polar residues" evidence="1">
    <location>
        <begin position="154"/>
        <end position="166"/>
    </location>
</feature>
<feature type="region of interest" description="Disordered" evidence="1">
    <location>
        <begin position="136"/>
        <end position="295"/>
    </location>
</feature>
<protein>
    <submittedName>
        <fullName evidence="3">Uncharacterized protein</fullName>
    </submittedName>
</protein>
<evidence type="ECO:0000313" key="4">
    <source>
        <dbReference type="Proteomes" id="UP000298663"/>
    </source>
</evidence>
<dbReference type="EMBL" id="AZBU02000005">
    <property type="protein sequence ID" value="TKR76959.1"/>
    <property type="molecule type" value="Genomic_DNA"/>
</dbReference>
<name>A0A4U5N3E7_STECR</name>